<comment type="caution">
    <text evidence="1">The sequence shown here is derived from an EMBL/GenBank/DDBJ whole genome shotgun (WGS) entry which is preliminary data.</text>
</comment>
<dbReference type="Proteomes" id="UP000288216">
    <property type="component" value="Unassembled WGS sequence"/>
</dbReference>
<reference evidence="1 2" key="1">
    <citation type="journal article" date="2018" name="Nat. Ecol. Evol.">
        <title>Shark genomes provide insights into elasmobranch evolution and the origin of vertebrates.</title>
        <authorList>
            <person name="Hara Y"/>
            <person name="Yamaguchi K"/>
            <person name="Onimaru K"/>
            <person name="Kadota M"/>
            <person name="Koyanagi M"/>
            <person name="Keeley SD"/>
            <person name="Tatsumi K"/>
            <person name="Tanaka K"/>
            <person name="Motone F"/>
            <person name="Kageyama Y"/>
            <person name="Nozu R"/>
            <person name="Adachi N"/>
            <person name="Nishimura O"/>
            <person name="Nakagawa R"/>
            <person name="Tanegashima C"/>
            <person name="Kiyatake I"/>
            <person name="Matsumoto R"/>
            <person name="Murakumo K"/>
            <person name="Nishida K"/>
            <person name="Terakita A"/>
            <person name="Kuratani S"/>
            <person name="Sato K"/>
            <person name="Hyodo S Kuraku.S."/>
        </authorList>
    </citation>
    <scope>NUCLEOTIDE SEQUENCE [LARGE SCALE GENOMIC DNA]</scope>
</reference>
<evidence type="ECO:0000313" key="2">
    <source>
        <dbReference type="Proteomes" id="UP000288216"/>
    </source>
</evidence>
<protein>
    <submittedName>
        <fullName evidence="1">Uncharacterized protein</fullName>
    </submittedName>
</protein>
<accession>A0A401NTI9</accession>
<gene>
    <name evidence="1" type="ORF">scyTo_0004559</name>
</gene>
<evidence type="ECO:0000313" key="1">
    <source>
        <dbReference type="EMBL" id="GCB64190.1"/>
    </source>
</evidence>
<organism evidence="1 2">
    <name type="scientific">Scyliorhinus torazame</name>
    <name type="common">Cloudy catshark</name>
    <name type="synonym">Catulus torazame</name>
    <dbReference type="NCBI Taxonomy" id="75743"/>
    <lineage>
        <taxon>Eukaryota</taxon>
        <taxon>Metazoa</taxon>
        <taxon>Chordata</taxon>
        <taxon>Craniata</taxon>
        <taxon>Vertebrata</taxon>
        <taxon>Chondrichthyes</taxon>
        <taxon>Elasmobranchii</taxon>
        <taxon>Galeomorphii</taxon>
        <taxon>Galeoidea</taxon>
        <taxon>Carcharhiniformes</taxon>
        <taxon>Scyliorhinidae</taxon>
        <taxon>Scyliorhinus</taxon>
    </lineage>
</organism>
<keyword evidence="2" id="KW-1185">Reference proteome</keyword>
<sequence length="136" mass="14474">MVAVIPFSNGDLGVESLGKSGTSVAQGMTANCKAKGVGLYMRKTLTVSVQHTLAGSPGGDEDGLDFGSRFPILFIHLVYKPRIESESDTESLGVRSAGWDTGIATETAADSDSRRQWQDTCACGWPCPLPNLWDAH</sequence>
<name>A0A401NTI9_SCYTO</name>
<dbReference type="AlphaFoldDB" id="A0A401NTI9"/>
<dbReference type="EMBL" id="BFAA01001354">
    <property type="protein sequence ID" value="GCB64190.1"/>
    <property type="molecule type" value="Genomic_DNA"/>
</dbReference>
<proteinExistence type="predicted"/>